<proteinExistence type="predicted"/>
<protein>
    <submittedName>
        <fullName evidence="2">Uncharacterized protein</fullName>
    </submittedName>
</protein>
<dbReference type="Proteomes" id="UP000189670">
    <property type="component" value="Unassembled WGS sequence"/>
</dbReference>
<keyword evidence="1" id="KW-0175">Coiled coil</keyword>
<organism evidence="2 3">
    <name type="scientific">Candidatus Magnetoglobus multicellularis str. Araruama</name>
    <dbReference type="NCBI Taxonomy" id="890399"/>
    <lineage>
        <taxon>Bacteria</taxon>
        <taxon>Pseudomonadati</taxon>
        <taxon>Thermodesulfobacteriota</taxon>
        <taxon>Desulfobacteria</taxon>
        <taxon>Desulfobacterales</taxon>
        <taxon>Desulfobacteraceae</taxon>
        <taxon>Candidatus Magnetoglobus</taxon>
    </lineage>
</organism>
<comment type="caution">
    <text evidence="2">The sequence shown here is derived from an EMBL/GenBank/DDBJ whole genome shotgun (WGS) entry which is preliminary data.</text>
</comment>
<evidence type="ECO:0000313" key="2">
    <source>
        <dbReference type="EMBL" id="ETR65258.1"/>
    </source>
</evidence>
<evidence type="ECO:0000313" key="3">
    <source>
        <dbReference type="Proteomes" id="UP000189670"/>
    </source>
</evidence>
<name>A0A1V1NRR7_9BACT</name>
<feature type="coiled-coil region" evidence="1">
    <location>
        <begin position="90"/>
        <end position="117"/>
    </location>
</feature>
<reference evidence="3" key="1">
    <citation type="submission" date="2012-11" db="EMBL/GenBank/DDBJ databases">
        <authorList>
            <person name="Lucero-Rivera Y.E."/>
            <person name="Tovar-Ramirez D."/>
        </authorList>
    </citation>
    <scope>NUCLEOTIDE SEQUENCE [LARGE SCALE GENOMIC DNA]</scope>
    <source>
        <strain evidence="3">Araruama</strain>
    </source>
</reference>
<gene>
    <name evidence="2" type="ORF">OMM_14540</name>
</gene>
<dbReference type="EMBL" id="ATBP01003015">
    <property type="protein sequence ID" value="ETR65258.1"/>
    <property type="molecule type" value="Genomic_DNA"/>
</dbReference>
<sequence length="119" mass="14036">MKRKYTNGISEEELKGKEPFIESLTHDSYVIVIPELSSEKQSELEQMLAIFDQTLIVSDEHLLLIKESDYPEKFKPIIRRLHMASASHEIRQKMEAEDEIIEELQTLEREIEEKNRSFS</sequence>
<dbReference type="AlphaFoldDB" id="A0A1V1NRR7"/>
<accession>A0A1V1NRR7</accession>
<evidence type="ECO:0000256" key="1">
    <source>
        <dbReference type="SAM" id="Coils"/>
    </source>
</evidence>